<dbReference type="InterPro" id="IPR024370">
    <property type="entry name" value="PBP_domain"/>
</dbReference>
<dbReference type="Pfam" id="PF12849">
    <property type="entry name" value="PBP_like_2"/>
    <property type="match status" value="2"/>
</dbReference>
<feature type="domain" description="PBP" evidence="2">
    <location>
        <begin position="28"/>
        <end position="152"/>
    </location>
</feature>
<evidence type="ECO:0000313" key="3">
    <source>
        <dbReference type="EMBL" id="CAB4679435.1"/>
    </source>
</evidence>
<protein>
    <submittedName>
        <fullName evidence="3">Unannotated protein</fullName>
    </submittedName>
</protein>
<name>A0A6J6N3L5_9ZZZZ</name>
<accession>A0A6J6N3L5</accession>
<dbReference type="PANTHER" id="PTHR42996">
    <property type="entry name" value="PHOSPHATE-BINDING PROTEIN PSTS"/>
    <property type="match status" value="1"/>
</dbReference>
<comment type="similarity">
    <text evidence="1">Belongs to the PstS family.</text>
</comment>
<reference evidence="3" key="1">
    <citation type="submission" date="2020-05" db="EMBL/GenBank/DDBJ databases">
        <authorList>
            <person name="Chiriac C."/>
            <person name="Salcher M."/>
            <person name="Ghai R."/>
            <person name="Kavagutti S V."/>
        </authorList>
    </citation>
    <scope>NUCLEOTIDE SEQUENCE</scope>
</reference>
<dbReference type="AlphaFoldDB" id="A0A6J6N3L5"/>
<dbReference type="InterPro" id="IPR050962">
    <property type="entry name" value="Phosphate-bind_PstS"/>
</dbReference>
<evidence type="ECO:0000259" key="2">
    <source>
        <dbReference type="Pfam" id="PF12849"/>
    </source>
</evidence>
<dbReference type="EMBL" id="CAEZWU010000243">
    <property type="protein sequence ID" value="CAB4679435.1"/>
    <property type="molecule type" value="Genomic_DNA"/>
</dbReference>
<gene>
    <name evidence="3" type="ORF">UFOPK2292_01323</name>
</gene>
<dbReference type="Gene3D" id="3.40.190.10">
    <property type="entry name" value="Periplasmic binding protein-like II"/>
    <property type="match status" value="4"/>
</dbReference>
<sequence length="455" mass="46525">MQKLRKPIVAIALALVGSLSAGTVALAESASGSGATFPQNFLASATVAFNAATGHNVTYANPGGGSSKGKSDFKAGLTDFGGSDSAVTTTQAASFDWVYVPYVAGSLAVAYRLDEIKGTTLSLSPATINGIFGGTITKWNDPSIANDMKTNPAWANSQKKSALKGASSVWSTPSLNTALVTVTLIPSVLKSSKGKTVELYNDTKKKSVKTATIGTKGQISVSGTVDSTNSYSVKVDGKVVGKYAVMAVNLPDKAITVVYRSDGSGTSNNFCNFMKNAANSDWAINDAFTSCIPGGSSKVASFGSTFQGQSGSANVSNYIADTNGTIGYTEVSFVTDATRASKGIQSANVKNAAGKFVGPTASAASAFISGASIDAAGFVTFNFKQTTNIEAYPIVAVTYMIAKTAKSAKNAVVSDFATWMLSTYAPASADALGYAPLTGAMQAAGLAQAKKVNSK</sequence>
<feature type="domain" description="PBP" evidence="2">
    <location>
        <begin position="251"/>
        <end position="422"/>
    </location>
</feature>
<dbReference type="SUPFAM" id="SSF53850">
    <property type="entry name" value="Periplasmic binding protein-like II"/>
    <property type="match status" value="2"/>
</dbReference>
<dbReference type="PANTHER" id="PTHR42996:SF1">
    <property type="entry name" value="PHOSPHATE-BINDING PROTEIN PSTS"/>
    <property type="match status" value="1"/>
</dbReference>
<proteinExistence type="inferred from homology"/>
<evidence type="ECO:0000256" key="1">
    <source>
        <dbReference type="ARBA" id="ARBA00008725"/>
    </source>
</evidence>
<organism evidence="3">
    <name type="scientific">freshwater metagenome</name>
    <dbReference type="NCBI Taxonomy" id="449393"/>
    <lineage>
        <taxon>unclassified sequences</taxon>
        <taxon>metagenomes</taxon>
        <taxon>ecological metagenomes</taxon>
    </lineage>
</organism>